<dbReference type="InterPro" id="IPR036047">
    <property type="entry name" value="F-box-like_dom_sf"/>
</dbReference>
<keyword evidence="4" id="KW-1185">Reference proteome</keyword>
<dbReference type="InterPro" id="IPR001810">
    <property type="entry name" value="F-box_dom"/>
</dbReference>
<protein>
    <recommendedName>
        <fullName evidence="2">F-box domain-containing protein</fullName>
    </recommendedName>
</protein>
<feature type="compositionally biased region" description="Basic and acidic residues" evidence="1">
    <location>
        <begin position="152"/>
        <end position="162"/>
    </location>
</feature>
<dbReference type="PROSITE" id="PS50181">
    <property type="entry name" value="FBOX"/>
    <property type="match status" value="1"/>
</dbReference>
<evidence type="ECO:0000313" key="3">
    <source>
        <dbReference type="EMBL" id="CAH0024406.1"/>
    </source>
</evidence>
<evidence type="ECO:0000259" key="2">
    <source>
        <dbReference type="PROSITE" id="PS50181"/>
    </source>
</evidence>
<comment type="caution">
    <text evidence="3">The sequence shown here is derived from an EMBL/GenBank/DDBJ whole genome shotgun (WGS) entry which is preliminary data.</text>
</comment>
<feature type="domain" description="F-box" evidence="2">
    <location>
        <begin position="406"/>
        <end position="450"/>
    </location>
</feature>
<feature type="region of interest" description="Disordered" evidence="1">
    <location>
        <begin position="74"/>
        <end position="162"/>
    </location>
</feature>
<dbReference type="EMBL" id="CABFNQ020000695">
    <property type="protein sequence ID" value="CAH0024406.1"/>
    <property type="molecule type" value="Genomic_DNA"/>
</dbReference>
<evidence type="ECO:0000256" key="1">
    <source>
        <dbReference type="SAM" id="MobiDB-lite"/>
    </source>
</evidence>
<sequence>MSSFGCQVCGADMATARIRISGEPPSAAWTWEGADYVGFSAFTDFYGLVVADQECQQCTFEDRTLPEFQTTAETTVWPDHEDDAEWLPDCHSDSDSEPLEYNSDSGAGDFDCRSSSERDFYDDPRNSDNDSSEQDGKNHEGIDTQYPLSELADPKPPERLPHGSWHDGSIYYGGDCHRPNRRYFGSAFWRLKAPPEHIAASSCQNVQGINGHALSLTQMKNCRNIRFLIPKPSNWTLEASDQLLEESSLFYLSGETNGSNASAGGMFRAWRPFYPVRHGLQELRMDWLNVGEGCNAYEGLFPLPVHSYCLDIYAKLSYRRLGRVDLDGLWHWREIQSDPDSYGMAKGVQIRRAEVERARESWDQPWRHLAGDEWLAANPVEVPGVFRALEACLSPAIPEDRGRQSGAYFLSLPTELLGLVLSFLDPRDLDTVAYTYRTLSECTQPFFRAFITKDMPWFWELFERSQYPTSPDRPSTWDPLCPTGLVPPPLPAGLESEEAEDAIWAQIIAEDPEMENAANVIKATSRLRREEILGPYRASQETSLYEWRSFRAGVEAWIRRPQTGISSEKENMNWRHIWRLFNPTTTHCSGVRNRARIWSDCEKILDYVALAHRTGGIESNAEALSTKLSERLGWDENGSAHL</sequence>
<dbReference type="SUPFAM" id="SSF81383">
    <property type="entry name" value="F-box domain"/>
    <property type="match status" value="1"/>
</dbReference>
<dbReference type="OrthoDB" id="40579at2759"/>
<name>A0A9N9VJH7_9HYPO</name>
<reference evidence="3" key="1">
    <citation type="submission" date="2021-10" db="EMBL/GenBank/DDBJ databases">
        <authorList>
            <person name="Piombo E."/>
        </authorList>
    </citation>
    <scope>NUCLEOTIDE SEQUENCE</scope>
</reference>
<dbReference type="Proteomes" id="UP000696573">
    <property type="component" value="Unassembled WGS sequence"/>
</dbReference>
<dbReference type="CDD" id="cd09917">
    <property type="entry name" value="F-box_SF"/>
    <property type="match status" value="1"/>
</dbReference>
<feature type="compositionally biased region" description="Basic and acidic residues" evidence="1">
    <location>
        <begin position="110"/>
        <end position="142"/>
    </location>
</feature>
<dbReference type="AlphaFoldDB" id="A0A9N9VJH7"/>
<organism evidence="3 4">
    <name type="scientific">Clonostachys rhizophaga</name>
    <dbReference type="NCBI Taxonomy" id="160324"/>
    <lineage>
        <taxon>Eukaryota</taxon>
        <taxon>Fungi</taxon>
        <taxon>Dikarya</taxon>
        <taxon>Ascomycota</taxon>
        <taxon>Pezizomycotina</taxon>
        <taxon>Sordariomycetes</taxon>
        <taxon>Hypocreomycetidae</taxon>
        <taxon>Hypocreales</taxon>
        <taxon>Bionectriaceae</taxon>
        <taxon>Clonostachys</taxon>
    </lineage>
</organism>
<accession>A0A9N9VJH7</accession>
<proteinExistence type="predicted"/>
<evidence type="ECO:0000313" key="4">
    <source>
        <dbReference type="Proteomes" id="UP000696573"/>
    </source>
</evidence>
<gene>
    <name evidence="3" type="ORF">CRHIZ90672A_00018403</name>
</gene>